<comment type="caution">
    <text evidence="2">The sequence shown here is derived from an EMBL/GenBank/DDBJ whole genome shotgun (WGS) entry which is preliminary data.</text>
</comment>
<keyword evidence="1" id="KW-0472">Membrane</keyword>
<dbReference type="EMBL" id="DRWN01000033">
    <property type="protein sequence ID" value="HHK68476.1"/>
    <property type="molecule type" value="Genomic_DNA"/>
</dbReference>
<protein>
    <submittedName>
        <fullName evidence="2">Uncharacterized protein</fullName>
    </submittedName>
</protein>
<sequence>MDVKKYLRMVSASAWVGWQVESNWTEPLIFIGLQVIRPLASTLLFPLLYVVGMSFVGGKTDPSYLTYIVIGTVFFIPYISAAETAGQVISQDRERYGVLKSIYITEASLTPYLLGRFAAVVCTALISTTSSLIIAYATFMYVFNLPLTMTSINFFQLSTAVIAVLIGSAALFYLLPSVNLHTNKLHWSLAYYVLGFLYLTGDIIFPVSSLTHYATFLTYIIPVNQALNMLRAAFGLPIESNVYLTLTTPAGWLAFSMVVFNLSVKQARRKALLDRIGWW</sequence>
<feature type="transmembrane region" description="Helical" evidence="1">
    <location>
        <begin position="28"/>
        <end position="52"/>
    </location>
</feature>
<feature type="transmembrane region" description="Helical" evidence="1">
    <location>
        <begin position="154"/>
        <end position="175"/>
    </location>
</feature>
<reference evidence="2" key="1">
    <citation type="journal article" date="2020" name="mSystems">
        <title>Genome- and Community-Level Interaction Insights into Carbon Utilization and Element Cycling Functions of Hydrothermarchaeota in Hydrothermal Sediment.</title>
        <authorList>
            <person name="Zhou Z."/>
            <person name="Liu Y."/>
            <person name="Xu W."/>
            <person name="Pan J."/>
            <person name="Luo Z.H."/>
            <person name="Li M."/>
        </authorList>
    </citation>
    <scope>NUCLEOTIDE SEQUENCE [LARGE SCALE GENOMIC DNA]</scope>
    <source>
        <strain evidence="2">SpSt-1056</strain>
    </source>
</reference>
<evidence type="ECO:0000256" key="1">
    <source>
        <dbReference type="SAM" id="Phobius"/>
    </source>
</evidence>
<proteinExistence type="predicted"/>
<feature type="transmembrane region" description="Helical" evidence="1">
    <location>
        <begin position="117"/>
        <end position="142"/>
    </location>
</feature>
<keyword evidence="1" id="KW-0812">Transmembrane</keyword>
<organism evidence="2">
    <name type="scientific">Caldiarchaeum subterraneum</name>
    <dbReference type="NCBI Taxonomy" id="311458"/>
    <lineage>
        <taxon>Archaea</taxon>
        <taxon>Nitrososphaerota</taxon>
        <taxon>Candidatus Caldarchaeales</taxon>
        <taxon>Candidatus Caldarchaeaceae</taxon>
        <taxon>Candidatus Caldarchaeum</taxon>
    </lineage>
</organism>
<evidence type="ECO:0000313" key="2">
    <source>
        <dbReference type="EMBL" id="HHK68476.1"/>
    </source>
</evidence>
<feature type="transmembrane region" description="Helical" evidence="1">
    <location>
        <begin position="242"/>
        <end position="264"/>
    </location>
</feature>
<feature type="transmembrane region" description="Helical" evidence="1">
    <location>
        <begin position="64"/>
        <end position="81"/>
    </location>
</feature>
<accession>A0A7C5LE93</accession>
<dbReference type="AlphaFoldDB" id="A0A7C5LE93"/>
<name>A0A7C5LE93_CALS0</name>
<gene>
    <name evidence="2" type="ORF">ENM11_04900</name>
</gene>
<keyword evidence="1" id="KW-1133">Transmembrane helix</keyword>
<feature type="transmembrane region" description="Helical" evidence="1">
    <location>
        <begin position="187"/>
        <end position="205"/>
    </location>
</feature>